<sequence length="65" mass="7448">MIIFMIHVGYRFGNVRALNIHSDLSKIIPITVGYIKTRFIMVITNLYVKAVPPPDLNRNTECSLE</sequence>
<name>A0AAV1W3G9_LUPLU</name>
<keyword evidence="2" id="KW-1185">Reference proteome</keyword>
<protein>
    <submittedName>
        <fullName evidence="1">Uncharacterized protein</fullName>
    </submittedName>
</protein>
<evidence type="ECO:0000313" key="2">
    <source>
        <dbReference type="Proteomes" id="UP001497480"/>
    </source>
</evidence>
<comment type="caution">
    <text evidence="1">The sequence shown here is derived from an EMBL/GenBank/DDBJ whole genome shotgun (WGS) entry which is preliminary data.</text>
</comment>
<reference evidence="1 2" key="1">
    <citation type="submission" date="2024-03" db="EMBL/GenBank/DDBJ databases">
        <authorList>
            <person name="Martinez-Hernandez J."/>
        </authorList>
    </citation>
    <scope>NUCLEOTIDE SEQUENCE [LARGE SCALE GENOMIC DNA]</scope>
</reference>
<proteinExistence type="predicted"/>
<organism evidence="1 2">
    <name type="scientific">Lupinus luteus</name>
    <name type="common">European yellow lupine</name>
    <dbReference type="NCBI Taxonomy" id="3873"/>
    <lineage>
        <taxon>Eukaryota</taxon>
        <taxon>Viridiplantae</taxon>
        <taxon>Streptophyta</taxon>
        <taxon>Embryophyta</taxon>
        <taxon>Tracheophyta</taxon>
        <taxon>Spermatophyta</taxon>
        <taxon>Magnoliopsida</taxon>
        <taxon>eudicotyledons</taxon>
        <taxon>Gunneridae</taxon>
        <taxon>Pentapetalae</taxon>
        <taxon>rosids</taxon>
        <taxon>fabids</taxon>
        <taxon>Fabales</taxon>
        <taxon>Fabaceae</taxon>
        <taxon>Papilionoideae</taxon>
        <taxon>50 kb inversion clade</taxon>
        <taxon>genistoids sensu lato</taxon>
        <taxon>core genistoids</taxon>
        <taxon>Genisteae</taxon>
        <taxon>Lupinus</taxon>
    </lineage>
</organism>
<dbReference type="AlphaFoldDB" id="A0AAV1W3G9"/>
<evidence type="ECO:0000313" key="1">
    <source>
        <dbReference type="EMBL" id="CAL0303584.1"/>
    </source>
</evidence>
<dbReference type="EMBL" id="CAXHTB010000003">
    <property type="protein sequence ID" value="CAL0303584.1"/>
    <property type="molecule type" value="Genomic_DNA"/>
</dbReference>
<dbReference type="Proteomes" id="UP001497480">
    <property type="component" value="Unassembled WGS sequence"/>
</dbReference>
<accession>A0AAV1W3G9</accession>
<gene>
    <name evidence="1" type="ORF">LLUT_LOCUS4644</name>
</gene>